<reference evidence="4" key="1">
    <citation type="journal article" date="2019" name="Int. J. Syst. Evol. Microbiol.">
        <title>The Global Catalogue of Microorganisms (GCM) 10K type strain sequencing project: providing services to taxonomists for standard genome sequencing and annotation.</title>
        <authorList>
            <consortium name="The Broad Institute Genomics Platform"/>
            <consortium name="The Broad Institute Genome Sequencing Center for Infectious Disease"/>
            <person name="Wu L."/>
            <person name="Ma J."/>
        </authorList>
    </citation>
    <scope>NUCLEOTIDE SEQUENCE [LARGE SCALE GENOMIC DNA]</scope>
    <source>
        <strain evidence="4">CGMCC 1.7693</strain>
    </source>
</reference>
<evidence type="ECO:0000256" key="2">
    <source>
        <dbReference type="SAM" id="SignalP"/>
    </source>
</evidence>
<evidence type="ECO:0000256" key="1">
    <source>
        <dbReference type="SAM" id="MobiDB-lite"/>
    </source>
</evidence>
<dbReference type="PROSITE" id="PS51257">
    <property type="entry name" value="PROKAR_LIPOPROTEIN"/>
    <property type="match status" value="1"/>
</dbReference>
<evidence type="ECO:0000313" key="3">
    <source>
        <dbReference type="EMBL" id="GGP17092.1"/>
    </source>
</evidence>
<feature type="region of interest" description="Disordered" evidence="1">
    <location>
        <begin position="27"/>
        <end position="56"/>
    </location>
</feature>
<gene>
    <name evidence="3" type="ORF">GCM10011346_51690</name>
</gene>
<evidence type="ECO:0008006" key="5">
    <source>
        <dbReference type="Google" id="ProtNLM"/>
    </source>
</evidence>
<feature type="chain" id="PRO_5045236530" description="IPT/TIG domain-containing protein" evidence="2">
    <location>
        <begin position="24"/>
        <end position="504"/>
    </location>
</feature>
<proteinExistence type="predicted"/>
<dbReference type="EMBL" id="BMLW01000025">
    <property type="protein sequence ID" value="GGP17092.1"/>
    <property type="molecule type" value="Genomic_DNA"/>
</dbReference>
<protein>
    <recommendedName>
        <fullName evidence="5">IPT/TIG domain-containing protein</fullName>
    </recommendedName>
</protein>
<organism evidence="3 4">
    <name type="scientific">Oceanobacillus neutriphilus</name>
    <dbReference type="NCBI Taxonomy" id="531815"/>
    <lineage>
        <taxon>Bacteria</taxon>
        <taxon>Bacillati</taxon>
        <taxon>Bacillota</taxon>
        <taxon>Bacilli</taxon>
        <taxon>Bacillales</taxon>
        <taxon>Bacillaceae</taxon>
        <taxon>Oceanobacillus</taxon>
    </lineage>
</organism>
<dbReference type="Proteomes" id="UP000641206">
    <property type="component" value="Unassembled WGS sequence"/>
</dbReference>
<feature type="compositionally biased region" description="Acidic residues" evidence="1">
    <location>
        <begin position="32"/>
        <end position="49"/>
    </location>
</feature>
<accession>A0ABQ2P3L0</accession>
<keyword evidence="2" id="KW-0732">Signal</keyword>
<comment type="caution">
    <text evidence="3">The sequence shown here is derived from an EMBL/GenBank/DDBJ whole genome shotgun (WGS) entry which is preliminary data.</text>
</comment>
<dbReference type="RefSeq" id="WP_188738612.1">
    <property type="nucleotide sequence ID" value="NZ_BMLW01000025.1"/>
</dbReference>
<sequence length="504" mass="55310">MSKWKYYLVFTLFLIMFGLAACSASEGRADSDSDSSDESSEDNSSEEDSDQKNTVTGKLILDETEGRIGDEIELTAEKLEPDEDLQVIYVDMEGKYEIENNYSFLGTLYEEVEKEIGEGTADENGEWSGSITIPDGFGDDHDILIQQKGNTIAKANFFVETVFTMSPESGPPGTEVTIEGEGLSWKMYGSIWHLNYDNAYTGMITAVSTDGKAEAVVRATGTPGKHTVTIESGASGAPYLSRDSSAINYIHTHFFEFDVTDEEPITDMVYVEEPPEPADGGIQMPDPENQEGVSISLDKEMGIVDEMVILTGQGLPENEELTLDWHTMVGNRVSSEGFAPEIMELGTVTTNEDGSFTHEFPILDDLGGLPHLIEVKADDEVYGQAYLRILPSLVSIEPEEGPAGTPINIEIKGAGWTEFDNALGVIYDNAYIGYICGFNSQGTIKLPLTASGEPGYHSIDIYPSIYQGQDPIPDIYRKPQLTYREDHPGTGIPAIRTFFKVTEE</sequence>
<evidence type="ECO:0000313" key="4">
    <source>
        <dbReference type="Proteomes" id="UP000641206"/>
    </source>
</evidence>
<keyword evidence="4" id="KW-1185">Reference proteome</keyword>
<name>A0ABQ2P3L0_9BACI</name>
<feature type="signal peptide" evidence="2">
    <location>
        <begin position="1"/>
        <end position="23"/>
    </location>
</feature>